<organism evidence="1 2">
    <name type="scientific">Aureibacter tunicatorum</name>
    <dbReference type="NCBI Taxonomy" id="866807"/>
    <lineage>
        <taxon>Bacteria</taxon>
        <taxon>Pseudomonadati</taxon>
        <taxon>Bacteroidota</taxon>
        <taxon>Cytophagia</taxon>
        <taxon>Cytophagales</taxon>
        <taxon>Persicobacteraceae</taxon>
        <taxon>Aureibacter</taxon>
    </lineage>
</organism>
<proteinExistence type="predicted"/>
<sequence>MKFRLTYILFLFLLSCSEKRSDENHVKILKESWNKNKDKEQQYFFSTLSRRMRSRDRVLKACKALNDYTLLKRNLNLDDENTGLTLTREKIDHFLAKSDSLTDLERSRDFNITSDHPSVNDLFEKRDKLSYYNFLNKFIYMDMRIIDRINSSITPFCGFEDYTDSFRRRLLFDFDEHNYPYTFIRENMGDDSVELLLMDLNKPMYTVGEYKYDSVQIFDSEGKSIKYDRKKFKSSYFLNFHAQDTGVYTIKSMRKIYMKSEYNFFRKDTLLKVDQEIRLKVK</sequence>
<dbReference type="AlphaFoldDB" id="A0AAE3XLF4"/>
<dbReference type="PROSITE" id="PS51257">
    <property type="entry name" value="PROKAR_LIPOPROTEIN"/>
    <property type="match status" value="1"/>
</dbReference>
<dbReference type="EMBL" id="JAVDQD010000003">
    <property type="protein sequence ID" value="MDR6240066.1"/>
    <property type="molecule type" value="Genomic_DNA"/>
</dbReference>
<protein>
    <submittedName>
        <fullName evidence="1">Uncharacterized protein</fullName>
    </submittedName>
</protein>
<comment type="caution">
    <text evidence="1">The sequence shown here is derived from an EMBL/GenBank/DDBJ whole genome shotgun (WGS) entry which is preliminary data.</text>
</comment>
<dbReference type="Proteomes" id="UP001185092">
    <property type="component" value="Unassembled WGS sequence"/>
</dbReference>
<evidence type="ECO:0000313" key="2">
    <source>
        <dbReference type="Proteomes" id="UP001185092"/>
    </source>
</evidence>
<reference evidence="1" key="1">
    <citation type="submission" date="2023-07" db="EMBL/GenBank/DDBJ databases">
        <title>Genomic Encyclopedia of Type Strains, Phase IV (KMG-IV): sequencing the most valuable type-strain genomes for metagenomic binning, comparative biology and taxonomic classification.</title>
        <authorList>
            <person name="Goeker M."/>
        </authorList>
    </citation>
    <scope>NUCLEOTIDE SEQUENCE</scope>
    <source>
        <strain evidence="1">DSM 26174</strain>
    </source>
</reference>
<evidence type="ECO:0000313" key="1">
    <source>
        <dbReference type="EMBL" id="MDR6240066.1"/>
    </source>
</evidence>
<name>A0AAE3XLF4_9BACT</name>
<dbReference type="RefSeq" id="WP_309939898.1">
    <property type="nucleotide sequence ID" value="NZ_AP025305.1"/>
</dbReference>
<accession>A0AAE3XLF4</accession>
<gene>
    <name evidence="1" type="ORF">HNQ88_003114</name>
</gene>
<keyword evidence="2" id="KW-1185">Reference proteome</keyword>